<dbReference type="InterPro" id="IPR056792">
    <property type="entry name" value="PRC_RimM"/>
</dbReference>
<dbReference type="InterPro" id="IPR002676">
    <property type="entry name" value="RimM_N"/>
</dbReference>
<dbReference type="EMBL" id="LXSL01000013">
    <property type="protein sequence ID" value="OAM30082.1"/>
    <property type="molecule type" value="Genomic_DNA"/>
</dbReference>
<keyword evidence="3 5" id="KW-0698">rRNA processing</keyword>
<reference evidence="9" key="1">
    <citation type="submission" date="2016-05" db="EMBL/GenBank/DDBJ databases">
        <title>Draft genome of Corynebacterium afermentans subsp. afermentans LCDC 88199T.</title>
        <authorList>
            <person name="Bernier A.-M."/>
            <person name="Bernard K."/>
        </authorList>
    </citation>
    <scope>NUCLEOTIDE SEQUENCE [LARGE SCALE GENOMIC DNA]</scope>
    <source>
        <strain evidence="9">NML02-A-017</strain>
    </source>
</reference>
<dbReference type="GO" id="GO:0005840">
    <property type="term" value="C:ribosome"/>
    <property type="evidence" value="ECO:0007669"/>
    <property type="project" value="InterPro"/>
</dbReference>
<evidence type="ECO:0000256" key="3">
    <source>
        <dbReference type="ARBA" id="ARBA00022552"/>
    </source>
</evidence>
<keyword evidence="1 5" id="KW-0963">Cytoplasm</keyword>
<feature type="domain" description="RimM N-terminal" evidence="6">
    <location>
        <begin position="11"/>
        <end position="92"/>
    </location>
</feature>
<dbReference type="Gene3D" id="2.30.30.240">
    <property type="entry name" value="PRC-barrel domain"/>
    <property type="match status" value="1"/>
</dbReference>
<evidence type="ECO:0000259" key="7">
    <source>
        <dbReference type="Pfam" id="PF24986"/>
    </source>
</evidence>
<keyword evidence="2 5" id="KW-0690">Ribosome biogenesis</keyword>
<dbReference type="GO" id="GO:0043022">
    <property type="term" value="F:ribosome binding"/>
    <property type="evidence" value="ECO:0007669"/>
    <property type="project" value="InterPro"/>
</dbReference>
<keyword evidence="4 5" id="KW-0143">Chaperone</keyword>
<dbReference type="GO" id="GO:0006364">
    <property type="term" value="P:rRNA processing"/>
    <property type="evidence" value="ECO:0007669"/>
    <property type="project" value="UniProtKB-UniRule"/>
</dbReference>
<dbReference type="NCBIfam" id="TIGR02273">
    <property type="entry name" value="16S_RimM"/>
    <property type="match status" value="1"/>
</dbReference>
<dbReference type="InterPro" id="IPR036976">
    <property type="entry name" value="RimM_N_sf"/>
</dbReference>
<evidence type="ECO:0000313" key="9">
    <source>
        <dbReference type="Proteomes" id="UP000077885"/>
    </source>
</evidence>
<dbReference type="Gene3D" id="2.40.30.60">
    <property type="entry name" value="RimM"/>
    <property type="match status" value="1"/>
</dbReference>
<dbReference type="SUPFAM" id="SSF50447">
    <property type="entry name" value="Translation proteins"/>
    <property type="match status" value="1"/>
</dbReference>
<evidence type="ECO:0000313" key="8">
    <source>
        <dbReference type="EMBL" id="OAM30082.1"/>
    </source>
</evidence>
<evidence type="ECO:0000256" key="5">
    <source>
        <dbReference type="HAMAP-Rule" id="MF_00014"/>
    </source>
</evidence>
<gene>
    <name evidence="5" type="primary">rimM</name>
    <name evidence="8" type="ORF">A7P95_03240</name>
</gene>
<comment type="similarity">
    <text evidence="5">Belongs to the RimM family.</text>
</comment>
<name>A0A1A9S116_9NEIS</name>
<evidence type="ECO:0000256" key="4">
    <source>
        <dbReference type="ARBA" id="ARBA00023186"/>
    </source>
</evidence>
<dbReference type="Pfam" id="PF24986">
    <property type="entry name" value="PRC_RimM"/>
    <property type="match status" value="1"/>
</dbReference>
<dbReference type="PANTHER" id="PTHR33692:SF1">
    <property type="entry name" value="RIBOSOME MATURATION FACTOR RIMM"/>
    <property type="match status" value="1"/>
</dbReference>
<keyword evidence="9" id="KW-1185">Reference proteome</keyword>
<protein>
    <recommendedName>
        <fullName evidence="5">Ribosome maturation factor RimM</fullName>
    </recommendedName>
</protein>
<dbReference type="InterPro" id="IPR009000">
    <property type="entry name" value="Transl_B-barrel_sf"/>
</dbReference>
<dbReference type="OrthoDB" id="9783509at2"/>
<dbReference type="GO" id="GO:0042274">
    <property type="term" value="P:ribosomal small subunit biogenesis"/>
    <property type="evidence" value="ECO:0007669"/>
    <property type="project" value="UniProtKB-UniRule"/>
</dbReference>
<dbReference type="PANTHER" id="PTHR33692">
    <property type="entry name" value="RIBOSOME MATURATION FACTOR RIMM"/>
    <property type="match status" value="1"/>
</dbReference>
<organism evidence="8 9">
    <name type="scientific">Eikenella longinqua</name>
    <dbReference type="NCBI Taxonomy" id="1795827"/>
    <lineage>
        <taxon>Bacteria</taxon>
        <taxon>Pseudomonadati</taxon>
        <taxon>Pseudomonadota</taxon>
        <taxon>Betaproteobacteria</taxon>
        <taxon>Neisseriales</taxon>
        <taxon>Neisseriaceae</taxon>
        <taxon>Eikenella</taxon>
    </lineage>
</organism>
<comment type="subcellular location">
    <subcellularLocation>
        <location evidence="5">Cytoplasm</location>
    </subcellularLocation>
</comment>
<dbReference type="InterPro" id="IPR011033">
    <property type="entry name" value="PRC_barrel-like_sf"/>
</dbReference>
<comment type="domain">
    <text evidence="5">The PRC barrel domain binds ribosomal protein uS19.</text>
</comment>
<evidence type="ECO:0000256" key="2">
    <source>
        <dbReference type="ARBA" id="ARBA00022517"/>
    </source>
</evidence>
<dbReference type="GO" id="GO:0005737">
    <property type="term" value="C:cytoplasm"/>
    <property type="evidence" value="ECO:0007669"/>
    <property type="project" value="UniProtKB-SubCell"/>
</dbReference>
<dbReference type="AlphaFoldDB" id="A0A1A9S116"/>
<dbReference type="SUPFAM" id="SSF50346">
    <property type="entry name" value="PRC-barrel domain"/>
    <property type="match status" value="1"/>
</dbReference>
<feature type="domain" description="Ribosome maturation factor RimM PRC barrel" evidence="7">
    <location>
        <begin position="103"/>
        <end position="166"/>
    </location>
</feature>
<dbReference type="Proteomes" id="UP000077885">
    <property type="component" value="Unassembled WGS sequence"/>
</dbReference>
<evidence type="ECO:0000259" key="6">
    <source>
        <dbReference type="Pfam" id="PF01782"/>
    </source>
</evidence>
<proteinExistence type="inferred from homology"/>
<dbReference type="STRING" id="1795827.A7P95_03240"/>
<comment type="caution">
    <text evidence="8">The sequence shown here is derived from an EMBL/GenBank/DDBJ whole genome shotgun (WGS) entry which is preliminary data.</text>
</comment>
<comment type="function">
    <text evidence="5">An accessory protein needed during the final step in the assembly of 30S ribosomal subunit, possibly for assembly of the head region. Essential for efficient processing of 16S rRNA. May be needed both before and after RbfA during the maturation of 16S rRNA. It has affinity for free ribosomal 30S subunits but not for 70S ribosomes.</text>
</comment>
<evidence type="ECO:0000256" key="1">
    <source>
        <dbReference type="ARBA" id="ARBA00022490"/>
    </source>
</evidence>
<dbReference type="InterPro" id="IPR011961">
    <property type="entry name" value="RimM"/>
</dbReference>
<dbReference type="Pfam" id="PF01782">
    <property type="entry name" value="RimM"/>
    <property type="match status" value="1"/>
</dbReference>
<sequence length="170" mass="18753">MSRSQDKWIAMGYVKGAFGVKGWVKVAVGTEYADSLLDYPVWRLSKDGASHSYTLESGQVAGDELQVKFAEIGDRDAAQLLRGHTIEIHRSDFEPAEEGEYYWADLVGLAVHNRQGELVGTVSNLMETGAHDILVVDGEHGRKLIPFVEHYIDSVDLEAGGIVADWGLDY</sequence>
<accession>A0A1A9S116</accession>
<dbReference type="RefSeq" id="WP_067591165.1">
    <property type="nucleotide sequence ID" value="NZ_LXSL01000013.1"/>
</dbReference>
<dbReference type="HAMAP" id="MF_00014">
    <property type="entry name" value="Ribosome_mat_RimM"/>
    <property type="match status" value="1"/>
</dbReference>
<comment type="subunit">
    <text evidence="5">Binds ribosomal protein uS19.</text>
</comment>